<keyword evidence="1" id="KW-1133">Transmembrane helix</keyword>
<organism evidence="2 3">
    <name type="scientific">Malus domestica</name>
    <name type="common">Apple</name>
    <name type="synonym">Pyrus malus</name>
    <dbReference type="NCBI Taxonomy" id="3750"/>
    <lineage>
        <taxon>Eukaryota</taxon>
        <taxon>Viridiplantae</taxon>
        <taxon>Streptophyta</taxon>
        <taxon>Embryophyta</taxon>
        <taxon>Tracheophyta</taxon>
        <taxon>Spermatophyta</taxon>
        <taxon>Magnoliopsida</taxon>
        <taxon>eudicotyledons</taxon>
        <taxon>Gunneridae</taxon>
        <taxon>Pentapetalae</taxon>
        <taxon>rosids</taxon>
        <taxon>fabids</taxon>
        <taxon>Rosales</taxon>
        <taxon>Rosaceae</taxon>
        <taxon>Amygdaloideae</taxon>
        <taxon>Maleae</taxon>
        <taxon>Malus</taxon>
    </lineage>
</organism>
<dbReference type="AlphaFoldDB" id="A0A498K6L0"/>
<accession>A0A498K6L0</accession>
<gene>
    <name evidence="2" type="ORF">DVH24_003104</name>
</gene>
<name>A0A498K6L0_MALDO</name>
<dbReference type="EMBL" id="RDQH01000329">
    <property type="protein sequence ID" value="RXI03026.1"/>
    <property type="molecule type" value="Genomic_DNA"/>
</dbReference>
<proteinExistence type="predicted"/>
<keyword evidence="3" id="KW-1185">Reference proteome</keyword>
<feature type="transmembrane region" description="Helical" evidence="1">
    <location>
        <begin position="6"/>
        <end position="26"/>
    </location>
</feature>
<evidence type="ECO:0000313" key="2">
    <source>
        <dbReference type="EMBL" id="RXI03026.1"/>
    </source>
</evidence>
<comment type="caution">
    <text evidence="2">The sequence shown here is derived from an EMBL/GenBank/DDBJ whole genome shotgun (WGS) entry which is preliminary data.</text>
</comment>
<reference evidence="2 3" key="1">
    <citation type="submission" date="2018-10" db="EMBL/GenBank/DDBJ databases">
        <title>A high-quality apple genome assembly.</title>
        <authorList>
            <person name="Hu J."/>
        </authorList>
    </citation>
    <scope>NUCLEOTIDE SEQUENCE [LARGE SCALE GENOMIC DNA]</scope>
    <source>
        <strain evidence="3">cv. HFTH1</strain>
        <tissue evidence="2">Young leaf</tissue>
    </source>
</reference>
<keyword evidence="1" id="KW-0812">Transmembrane</keyword>
<sequence length="89" mass="10048">MGLLLGLGIAGSLILFAGLGLVWFIYRKKSKAVDGLDENLFCNKLIDKELENVTGPRKFSYHELAQATSNLRRERSWEREDLEGFTEAS</sequence>
<keyword evidence="1" id="KW-0472">Membrane</keyword>
<protein>
    <submittedName>
        <fullName evidence="2">Uncharacterized protein</fullName>
    </submittedName>
</protein>
<evidence type="ECO:0000256" key="1">
    <source>
        <dbReference type="SAM" id="Phobius"/>
    </source>
</evidence>
<dbReference type="Proteomes" id="UP000290289">
    <property type="component" value="Chromosome 3"/>
</dbReference>
<evidence type="ECO:0000313" key="3">
    <source>
        <dbReference type="Proteomes" id="UP000290289"/>
    </source>
</evidence>